<dbReference type="GO" id="GO:0005737">
    <property type="term" value="C:cytoplasm"/>
    <property type="evidence" value="ECO:0007669"/>
    <property type="project" value="TreeGrafter"/>
</dbReference>
<evidence type="ECO:0000259" key="9">
    <source>
        <dbReference type="PROSITE" id="PS50968"/>
    </source>
</evidence>
<name>A0AA37T8C1_9GAMM</name>
<evidence type="ECO:0000256" key="8">
    <source>
        <dbReference type="SAM" id="MobiDB-lite"/>
    </source>
</evidence>
<comment type="cofactor">
    <cofactor evidence="1 7">
        <name>(R)-lipoate</name>
        <dbReference type="ChEBI" id="CHEBI:83088"/>
    </cofactor>
</comment>
<evidence type="ECO:0000313" key="12">
    <source>
        <dbReference type="Proteomes" id="UP001156870"/>
    </source>
</evidence>
<keyword evidence="4 7" id="KW-0808">Transferase</keyword>
<comment type="caution">
    <text evidence="11">The sequence shown here is derived from an EMBL/GenBank/DDBJ whole genome shotgun (WGS) entry which is preliminary data.</text>
</comment>
<evidence type="ECO:0000256" key="3">
    <source>
        <dbReference type="ARBA" id="ARBA00011484"/>
    </source>
</evidence>
<gene>
    <name evidence="11" type="ORF">GCM10007877_25220</name>
</gene>
<evidence type="ECO:0000313" key="11">
    <source>
        <dbReference type="EMBL" id="GLS26803.1"/>
    </source>
</evidence>
<dbReference type="CDD" id="cd06849">
    <property type="entry name" value="lipoyl_domain"/>
    <property type="match status" value="1"/>
</dbReference>
<evidence type="ECO:0000259" key="10">
    <source>
        <dbReference type="PROSITE" id="PS51826"/>
    </source>
</evidence>
<dbReference type="RefSeq" id="WP_232594955.1">
    <property type="nucleotide sequence ID" value="NZ_BSPD01000061.1"/>
</dbReference>
<evidence type="ECO:0000256" key="6">
    <source>
        <dbReference type="ARBA" id="ARBA00023315"/>
    </source>
</evidence>
<dbReference type="PANTHER" id="PTHR43178">
    <property type="entry name" value="DIHYDROLIPOAMIDE ACETYLTRANSFERASE COMPONENT OF PYRUVATE DEHYDROGENASE COMPLEX"/>
    <property type="match status" value="1"/>
</dbReference>
<protein>
    <recommendedName>
        <fullName evidence="7">Dihydrolipoamide acetyltransferase component of pyruvate dehydrogenase complex</fullName>
        <ecNumber evidence="7">2.3.1.-</ecNumber>
    </recommendedName>
</protein>
<evidence type="ECO:0000256" key="2">
    <source>
        <dbReference type="ARBA" id="ARBA00007317"/>
    </source>
</evidence>
<accession>A0AA37T8C1</accession>
<feature type="domain" description="Lipoyl-binding" evidence="9">
    <location>
        <begin position="1"/>
        <end position="76"/>
    </location>
</feature>
<dbReference type="InterPro" id="IPR000089">
    <property type="entry name" value="Biotin_lipoyl"/>
</dbReference>
<dbReference type="SUPFAM" id="SSF47005">
    <property type="entry name" value="Peripheral subunit-binding domain of 2-oxo acid dehydrogenase complex"/>
    <property type="match status" value="1"/>
</dbReference>
<dbReference type="GO" id="GO:0031405">
    <property type="term" value="F:lipoic acid binding"/>
    <property type="evidence" value="ECO:0007669"/>
    <property type="project" value="TreeGrafter"/>
</dbReference>
<dbReference type="InterPro" id="IPR004167">
    <property type="entry name" value="PSBD"/>
</dbReference>
<evidence type="ECO:0000256" key="7">
    <source>
        <dbReference type="RuleBase" id="RU003423"/>
    </source>
</evidence>
<dbReference type="InterPro" id="IPR036625">
    <property type="entry name" value="E3-bd_dom_sf"/>
</dbReference>
<keyword evidence="11" id="KW-0670">Pyruvate</keyword>
<sequence length="391" mass="42367">MKYFRLPDLGEGLQEAEVVEWHVKPGDTVKVDQKLVSVETAKAIVEIPSPCDATIAEVFGKEGDFLHVGEPLIEFVDDGSDAGTVVGKIEGNADKKHQHTDDFIIGGTGNISNASPAPQSSQRAALRDPNAGRKSPSATPAVRALAQRLEVDINSVHGSGPNGLITAKDIESAHELDRKHGPAQLLRGTRRTMAKTMELAHSEVVPVSLHDDANIQHWTSKDTTIRMCRAIARACKKEPNLNAWYDGNAMSLRTISTVDIGIAVDTPDGLFVPVLRNVGERSEDHLREGLNCLREDVKNRTIPAEEMTHSTISLSNFGTIGGRYANPIVVPPAVAIVGTGAFFNQVVLNEEGHAENHRMLPLSLTFDHRCITGGEASRFLQAIIDDLNLPE</sequence>
<feature type="region of interest" description="Disordered" evidence="8">
    <location>
        <begin position="97"/>
        <end position="139"/>
    </location>
</feature>
<proteinExistence type="inferred from homology"/>
<dbReference type="EMBL" id="BSPD01000061">
    <property type="protein sequence ID" value="GLS26803.1"/>
    <property type="molecule type" value="Genomic_DNA"/>
</dbReference>
<dbReference type="SUPFAM" id="SSF52777">
    <property type="entry name" value="CoA-dependent acyltransferases"/>
    <property type="match status" value="1"/>
</dbReference>
<reference evidence="11 12" key="1">
    <citation type="journal article" date="2014" name="Int. J. Syst. Evol. Microbiol.">
        <title>Complete genome sequence of Corynebacterium casei LMG S-19264T (=DSM 44701T), isolated from a smear-ripened cheese.</title>
        <authorList>
            <consortium name="US DOE Joint Genome Institute (JGI-PGF)"/>
            <person name="Walter F."/>
            <person name="Albersmeier A."/>
            <person name="Kalinowski J."/>
            <person name="Ruckert C."/>
        </authorList>
    </citation>
    <scope>NUCLEOTIDE SEQUENCE [LARGE SCALE GENOMIC DNA]</scope>
    <source>
        <strain evidence="11 12">NBRC 110095</strain>
    </source>
</reference>
<comment type="subunit">
    <text evidence="3">Forms a 24-polypeptide structural core with octahedral symmetry.</text>
</comment>
<keyword evidence="6 7" id="KW-0012">Acyltransferase</keyword>
<dbReference type="SUPFAM" id="SSF51230">
    <property type="entry name" value="Single hybrid motif"/>
    <property type="match status" value="1"/>
</dbReference>
<dbReference type="Gene3D" id="4.10.320.10">
    <property type="entry name" value="E3-binding domain"/>
    <property type="match status" value="1"/>
</dbReference>
<dbReference type="InterPro" id="IPR023213">
    <property type="entry name" value="CAT-like_dom_sf"/>
</dbReference>
<keyword evidence="12" id="KW-1185">Reference proteome</keyword>
<dbReference type="Pfam" id="PF02817">
    <property type="entry name" value="E3_binding"/>
    <property type="match status" value="1"/>
</dbReference>
<dbReference type="PANTHER" id="PTHR43178:SF12">
    <property type="entry name" value="DIHYDROLIPOAMIDE ACETYLTRANSFERASE COMPONENT OF PYRUVATE DEHYDROGENASE COMPLEX"/>
    <property type="match status" value="1"/>
</dbReference>
<dbReference type="PROSITE" id="PS51826">
    <property type="entry name" value="PSBD"/>
    <property type="match status" value="1"/>
</dbReference>
<feature type="compositionally biased region" description="Low complexity" evidence="8">
    <location>
        <begin position="112"/>
        <end position="124"/>
    </location>
</feature>
<dbReference type="Gene3D" id="2.40.50.100">
    <property type="match status" value="1"/>
</dbReference>
<dbReference type="InterPro" id="IPR011053">
    <property type="entry name" value="Single_hybrid_motif"/>
</dbReference>
<feature type="domain" description="Peripheral subunit-binding (PSBD)" evidence="10">
    <location>
        <begin position="137"/>
        <end position="174"/>
    </location>
</feature>
<evidence type="ECO:0000256" key="1">
    <source>
        <dbReference type="ARBA" id="ARBA00001938"/>
    </source>
</evidence>
<dbReference type="Pfam" id="PF00198">
    <property type="entry name" value="2-oxoacid_dh"/>
    <property type="match status" value="1"/>
</dbReference>
<dbReference type="Gene3D" id="3.30.559.10">
    <property type="entry name" value="Chloramphenicol acetyltransferase-like domain"/>
    <property type="match status" value="1"/>
</dbReference>
<dbReference type="Pfam" id="PF00364">
    <property type="entry name" value="Biotin_lipoyl"/>
    <property type="match status" value="1"/>
</dbReference>
<dbReference type="EC" id="2.3.1.-" evidence="7"/>
<dbReference type="PROSITE" id="PS50968">
    <property type="entry name" value="BIOTINYL_LIPOYL"/>
    <property type="match status" value="1"/>
</dbReference>
<evidence type="ECO:0000256" key="5">
    <source>
        <dbReference type="ARBA" id="ARBA00022823"/>
    </source>
</evidence>
<comment type="similarity">
    <text evidence="2 7">Belongs to the 2-oxoacid dehydrogenase family.</text>
</comment>
<dbReference type="GO" id="GO:0016407">
    <property type="term" value="F:acetyltransferase activity"/>
    <property type="evidence" value="ECO:0007669"/>
    <property type="project" value="TreeGrafter"/>
</dbReference>
<dbReference type="Proteomes" id="UP001156870">
    <property type="component" value="Unassembled WGS sequence"/>
</dbReference>
<keyword evidence="5 7" id="KW-0450">Lipoyl</keyword>
<dbReference type="InterPro" id="IPR050743">
    <property type="entry name" value="2-oxoacid_DH_E2_comp"/>
</dbReference>
<dbReference type="InterPro" id="IPR001078">
    <property type="entry name" value="2-oxoacid_DH_actylTfrase"/>
</dbReference>
<organism evidence="11 12">
    <name type="scientific">Marinibactrum halimedae</name>
    <dbReference type="NCBI Taxonomy" id="1444977"/>
    <lineage>
        <taxon>Bacteria</taxon>
        <taxon>Pseudomonadati</taxon>
        <taxon>Pseudomonadota</taxon>
        <taxon>Gammaproteobacteria</taxon>
        <taxon>Cellvibrionales</taxon>
        <taxon>Cellvibrionaceae</taxon>
        <taxon>Marinibactrum</taxon>
    </lineage>
</organism>
<evidence type="ECO:0000256" key="4">
    <source>
        <dbReference type="ARBA" id="ARBA00022679"/>
    </source>
</evidence>
<dbReference type="AlphaFoldDB" id="A0AA37T8C1"/>